<dbReference type="InterPro" id="IPR001387">
    <property type="entry name" value="Cro/C1-type_HTH"/>
</dbReference>
<proteinExistence type="predicted"/>
<evidence type="ECO:0000313" key="4">
    <source>
        <dbReference type="Proteomes" id="UP000198504"/>
    </source>
</evidence>
<dbReference type="STRING" id="1036181.SAMN05421756_11180"/>
<dbReference type="Gene3D" id="1.10.260.40">
    <property type="entry name" value="lambda repressor-like DNA-binding domains"/>
    <property type="match status" value="1"/>
</dbReference>
<evidence type="ECO:0000259" key="2">
    <source>
        <dbReference type="PROSITE" id="PS50943"/>
    </source>
</evidence>
<evidence type="ECO:0000313" key="3">
    <source>
        <dbReference type="EMBL" id="SER27345.1"/>
    </source>
</evidence>
<dbReference type="SUPFAM" id="SSF47413">
    <property type="entry name" value="lambda repressor-like DNA-binding domains"/>
    <property type="match status" value="1"/>
</dbReference>
<protein>
    <submittedName>
        <fullName evidence="3">DNA-binding transcriptional regulator, XRE-family HTH domain</fullName>
    </submittedName>
</protein>
<dbReference type="AlphaFoldDB" id="A0A1H9MVA5"/>
<dbReference type="PANTHER" id="PTHR46558:SF11">
    <property type="entry name" value="HTH-TYPE TRANSCRIPTIONAL REGULATOR XRE"/>
    <property type="match status" value="1"/>
</dbReference>
<feature type="domain" description="HTH cro/C1-type" evidence="2">
    <location>
        <begin position="7"/>
        <end position="61"/>
    </location>
</feature>
<dbReference type="Proteomes" id="UP000198504">
    <property type="component" value="Unassembled WGS sequence"/>
</dbReference>
<sequence>MGTPEAIRANRVKLGLTQAQLAREIGVDTRQINRYEIGETEPTLAIARRLADRLRITMDELAGGLSPLNGTWHSAWHNLDPGGSPDLRSGSVELVQQGHHLTIQPVRSRSASRAVSAGTPDAPDVDTAVDVVTDLAWSAEAFVDVDTILGGYKIDTPALRSRGLLNLTHHGDAIDGTWVRIHLTSSSTGQLVLARDAESALTRLRQLLDND</sequence>
<dbReference type="CDD" id="cd00093">
    <property type="entry name" value="HTH_XRE"/>
    <property type="match status" value="1"/>
</dbReference>
<dbReference type="InterPro" id="IPR010982">
    <property type="entry name" value="Lambda_DNA-bd_dom_sf"/>
</dbReference>
<dbReference type="EMBL" id="FOFA01000011">
    <property type="protein sequence ID" value="SER27345.1"/>
    <property type="molecule type" value="Genomic_DNA"/>
</dbReference>
<accession>A0A1H9MVA5</accession>
<dbReference type="PANTHER" id="PTHR46558">
    <property type="entry name" value="TRACRIPTIONAL REGULATORY PROTEIN-RELATED-RELATED"/>
    <property type="match status" value="1"/>
</dbReference>
<keyword evidence="4" id="KW-1185">Reference proteome</keyword>
<dbReference type="SMART" id="SM00530">
    <property type="entry name" value="HTH_XRE"/>
    <property type="match status" value="1"/>
</dbReference>
<evidence type="ECO:0000256" key="1">
    <source>
        <dbReference type="ARBA" id="ARBA00023125"/>
    </source>
</evidence>
<dbReference type="RefSeq" id="WP_198410310.1">
    <property type="nucleotide sequence ID" value="NZ_FOFA01000011.1"/>
</dbReference>
<reference evidence="4" key="1">
    <citation type="submission" date="2016-10" db="EMBL/GenBank/DDBJ databases">
        <authorList>
            <person name="Varghese N."/>
            <person name="Submissions S."/>
        </authorList>
    </citation>
    <scope>NUCLEOTIDE SEQUENCE [LARGE SCALE GENOMIC DNA]</scope>
    <source>
        <strain evidence="4">CGMCC 4.6856</strain>
    </source>
</reference>
<dbReference type="PROSITE" id="PS50943">
    <property type="entry name" value="HTH_CROC1"/>
    <property type="match status" value="1"/>
</dbReference>
<name>A0A1H9MVA5_9ACTN</name>
<gene>
    <name evidence="3" type="ORF">SAMN05421756_11180</name>
</gene>
<dbReference type="Pfam" id="PF01381">
    <property type="entry name" value="HTH_3"/>
    <property type="match status" value="1"/>
</dbReference>
<keyword evidence="1 3" id="KW-0238">DNA-binding</keyword>
<dbReference type="GO" id="GO:0003677">
    <property type="term" value="F:DNA binding"/>
    <property type="evidence" value="ECO:0007669"/>
    <property type="project" value="UniProtKB-KW"/>
</dbReference>
<organism evidence="3 4">
    <name type="scientific">Microlunatus flavus</name>
    <dbReference type="NCBI Taxonomy" id="1036181"/>
    <lineage>
        <taxon>Bacteria</taxon>
        <taxon>Bacillati</taxon>
        <taxon>Actinomycetota</taxon>
        <taxon>Actinomycetes</taxon>
        <taxon>Propionibacteriales</taxon>
        <taxon>Propionibacteriaceae</taxon>
        <taxon>Microlunatus</taxon>
    </lineage>
</organism>